<accession>A0ABX5FIJ8</accession>
<organism evidence="2 3">
    <name type="scientific">Brevibacillus porteri</name>
    <dbReference type="NCBI Taxonomy" id="2126350"/>
    <lineage>
        <taxon>Bacteria</taxon>
        <taxon>Bacillati</taxon>
        <taxon>Bacillota</taxon>
        <taxon>Bacilli</taxon>
        <taxon>Bacillales</taxon>
        <taxon>Paenibacillaceae</taxon>
        <taxon>Brevibacillus</taxon>
    </lineage>
</organism>
<evidence type="ECO:0000256" key="1">
    <source>
        <dbReference type="SAM" id="MobiDB-lite"/>
    </source>
</evidence>
<proteinExistence type="predicted"/>
<protein>
    <recommendedName>
        <fullName evidence="4">Transposase</fullName>
    </recommendedName>
</protein>
<feature type="region of interest" description="Disordered" evidence="1">
    <location>
        <begin position="55"/>
        <end position="77"/>
    </location>
</feature>
<keyword evidence="3" id="KW-1185">Reference proteome</keyword>
<name>A0ABX5FIJ8_9BACL</name>
<evidence type="ECO:0000313" key="3">
    <source>
        <dbReference type="Proteomes" id="UP000241645"/>
    </source>
</evidence>
<dbReference type="EMBL" id="PXZO01000080">
    <property type="protein sequence ID" value="PSK01336.1"/>
    <property type="molecule type" value="Genomic_DNA"/>
</dbReference>
<gene>
    <name evidence="2" type="ORF">C7R92_31520</name>
</gene>
<reference evidence="2 3" key="1">
    <citation type="submission" date="2018-03" db="EMBL/GenBank/DDBJ databases">
        <title>Brevisbacillus phylogenomics.</title>
        <authorList>
            <person name="Dunlap C."/>
        </authorList>
    </citation>
    <scope>NUCLEOTIDE SEQUENCE [LARGE SCALE GENOMIC DNA]</scope>
    <source>
        <strain evidence="2 3">NRRL B-41110</strain>
    </source>
</reference>
<sequence>MNSVIETPVLKGIREMLERFRRIFDSISRTLHKVFNSPPFQDCLRQLAKIKHNQQRARQLYYRKKRSQSKRKAKRKG</sequence>
<evidence type="ECO:0000313" key="2">
    <source>
        <dbReference type="EMBL" id="PSK01336.1"/>
    </source>
</evidence>
<evidence type="ECO:0008006" key="4">
    <source>
        <dbReference type="Google" id="ProtNLM"/>
    </source>
</evidence>
<dbReference type="GeneID" id="95754594"/>
<comment type="caution">
    <text evidence="2">The sequence shown here is derived from an EMBL/GenBank/DDBJ whole genome shotgun (WGS) entry which is preliminary data.</text>
</comment>
<dbReference type="Proteomes" id="UP000241645">
    <property type="component" value="Unassembled WGS sequence"/>
</dbReference>
<dbReference type="RefSeq" id="WP_106836865.1">
    <property type="nucleotide sequence ID" value="NZ_JARMGD010000052.1"/>
</dbReference>